<accession>A0ABM7TCT4</accession>
<dbReference type="InterPro" id="IPR029468">
    <property type="entry name" value="O-ag_pol_Wzy"/>
</dbReference>
<keyword evidence="1" id="KW-1133">Transmembrane helix</keyword>
<keyword evidence="1" id="KW-0812">Transmembrane</keyword>
<keyword evidence="3" id="KW-1185">Reference proteome</keyword>
<feature type="transmembrane region" description="Helical" evidence="1">
    <location>
        <begin position="284"/>
        <end position="304"/>
    </location>
</feature>
<sequence>MLLFTNFIAIIYIIFLFKRKYPVSLSMYWVVVFYAVYIFVPTVRNHITYIKDIPNQLVEEIALYSLVGLISFIATNQIFLFKWNKMGAVSRIEISNKATKNLVYFFVLIFILILMVTTGAEGLTKIFSTGSVNLLVEDKSIFDTFRNVTLFYLTILGSVLVLTARNIKEKKKSVILFVLIIIIIAIVGYARRVIIYPIFVVMFYYLSRIRNKTKILLAPLLIIPVLFIIMFLMGYIRTFGIGNLNIENIISYFKDGNFLDIFMSNTDFSASYYYLSKQISYGEIATSPLGYLKVLFAAIPRLIWESKPQYTSVSILSIIEPLKVSQGFSAATGYIGEALATMGVLGVVLVSAVWGTACGYLDKKYQYIVTKRVNDMRAGVNNKGFTIFEYMYLYIGALLITESHRGDFGAASMDFVLEVVFLGILLIFFSRKYKTKTI</sequence>
<dbReference type="Proteomes" id="UP000824633">
    <property type="component" value="Chromosome"/>
</dbReference>
<evidence type="ECO:0000313" key="3">
    <source>
        <dbReference type="Proteomes" id="UP000824633"/>
    </source>
</evidence>
<feature type="transmembrane region" description="Helical" evidence="1">
    <location>
        <begin position="21"/>
        <end position="41"/>
    </location>
</feature>
<feature type="transmembrane region" description="Helical" evidence="1">
    <location>
        <begin position="102"/>
        <end position="124"/>
    </location>
</feature>
<protein>
    <recommendedName>
        <fullName evidence="4">Oligosaccharide repeat unit polymerase</fullName>
    </recommendedName>
</protein>
<feature type="transmembrane region" description="Helical" evidence="1">
    <location>
        <begin position="61"/>
        <end position="81"/>
    </location>
</feature>
<evidence type="ECO:0000256" key="1">
    <source>
        <dbReference type="SAM" id="Phobius"/>
    </source>
</evidence>
<feature type="transmembrane region" description="Helical" evidence="1">
    <location>
        <begin position="382"/>
        <end position="402"/>
    </location>
</feature>
<dbReference type="Pfam" id="PF14296">
    <property type="entry name" value="O-ag_pol_Wzy"/>
    <property type="match status" value="1"/>
</dbReference>
<name>A0ABM7TCT4_9CLOT</name>
<feature type="transmembrane region" description="Helical" evidence="1">
    <location>
        <begin position="216"/>
        <end position="236"/>
    </location>
</feature>
<dbReference type="NCBIfam" id="TIGR04370">
    <property type="entry name" value="glyco_rpt_poly"/>
    <property type="match status" value="1"/>
</dbReference>
<feature type="transmembrane region" description="Helical" evidence="1">
    <location>
        <begin position="144"/>
        <end position="162"/>
    </location>
</feature>
<evidence type="ECO:0000313" key="2">
    <source>
        <dbReference type="EMBL" id="BCZ49019.1"/>
    </source>
</evidence>
<organism evidence="2 3">
    <name type="scientific">Clostridium gelidum</name>
    <dbReference type="NCBI Taxonomy" id="704125"/>
    <lineage>
        <taxon>Bacteria</taxon>
        <taxon>Bacillati</taxon>
        <taxon>Bacillota</taxon>
        <taxon>Clostridia</taxon>
        <taxon>Eubacteriales</taxon>
        <taxon>Clostridiaceae</taxon>
        <taxon>Clostridium</taxon>
    </lineage>
</organism>
<feature type="transmembrane region" description="Helical" evidence="1">
    <location>
        <begin position="338"/>
        <end position="361"/>
    </location>
</feature>
<proteinExistence type="predicted"/>
<dbReference type="EMBL" id="AP024849">
    <property type="protein sequence ID" value="BCZ49019.1"/>
    <property type="molecule type" value="Genomic_DNA"/>
</dbReference>
<keyword evidence="1" id="KW-0472">Membrane</keyword>
<gene>
    <name evidence="2" type="ORF">psyc5s11_50860</name>
</gene>
<evidence type="ECO:0008006" key="4">
    <source>
        <dbReference type="Google" id="ProtNLM"/>
    </source>
</evidence>
<feature type="transmembrane region" description="Helical" evidence="1">
    <location>
        <begin position="408"/>
        <end position="429"/>
    </location>
</feature>
<dbReference type="RefSeq" id="WP_224035232.1">
    <property type="nucleotide sequence ID" value="NZ_AP024849.1"/>
</dbReference>
<reference evidence="3" key="1">
    <citation type="submission" date="2021-07" db="EMBL/GenBank/DDBJ databases">
        <title>Complete genome sequencing of a Clostridium isolate.</title>
        <authorList>
            <person name="Ueki A."/>
            <person name="Tonouchi A."/>
        </authorList>
    </citation>
    <scope>NUCLEOTIDE SEQUENCE [LARGE SCALE GENOMIC DNA]</scope>
    <source>
        <strain evidence="3">C5S11</strain>
    </source>
</reference>
<feature type="transmembrane region" description="Helical" evidence="1">
    <location>
        <begin position="174"/>
        <end position="204"/>
    </location>
</feature>